<evidence type="ECO:0000259" key="9">
    <source>
        <dbReference type="Pfam" id="PF02224"/>
    </source>
</evidence>
<comment type="catalytic activity">
    <reaction evidence="7 8">
        <text>CMP + ATP = CDP + ADP</text>
        <dbReference type="Rhea" id="RHEA:11600"/>
        <dbReference type="ChEBI" id="CHEBI:30616"/>
        <dbReference type="ChEBI" id="CHEBI:58069"/>
        <dbReference type="ChEBI" id="CHEBI:60377"/>
        <dbReference type="ChEBI" id="CHEBI:456216"/>
        <dbReference type="EC" id="2.7.4.25"/>
    </reaction>
</comment>
<evidence type="ECO:0000256" key="5">
    <source>
        <dbReference type="ARBA" id="ARBA00022840"/>
    </source>
</evidence>
<evidence type="ECO:0000256" key="3">
    <source>
        <dbReference type="ARBA" id="ARBA00022741"/>
    </source>
</evidence>
<gene>
    <name evidence="8 10" type="primary">cmk</name>
    <name evidence="10" type="ORF">GCM10010885_19360</name>
</gene>
<proteinExistence type="inferred from homology"/>
<keyword evidence="5 8" id="KW-0067">ATP-binding</keyword>
<dbReference type="EC" id="2.7.4.25" evidence="8"/>
<evidence type="ECO:0000313" key="10">
    <source>
        <dbReference type="EMBL" id="GGJ10277.1"/>
    </source>
</evidence>
<evidence type="ECO:0000256" key="2">
    <source>
        <dbReference type="ARBA" id="ARBA00022679"/>
    </source>
</evidence>
<dbReference type="PANTHER" id="PTHR21299">
    <property type="entry name" value="CYTIDYLATE KINASE/PANTOATE-BETA-ALANINE LIGASE"/>
    <property type="match status" value="1"/>
</dbReference>
<evidence type="ECO:0000256" key="4">
    <source>
        <dbReference type="ARBA" id="ARBA00022777"/>
    </source>
</evidence>
<dbReference type="AlphaFoldDB" id="A0A917KDS7"/>
<dbReference type="PANTHER" id="PTHR21299:SF2">
    <property type="entry name" value="CYTIDYLATE KINASE"/>
    <property type="match status" value="1"/>
</dbReference>
<dbReference type="Proteomes" id="UP000637695">
    <property type="component" value="Unassembled WGS sequence"/>
</dbReference>
<evidence type="ECO:0000256" key="6">
    <source>
        <dbReference type="ARBA" id="ARBA00047615"/>
    </source>
</evidence>
<dbReference type="InterPro" id="IPR027417">
    <property type="entry name" value="P-loop_NTPase"/>
</dbReference>
<dbReference type="HAMAP" id="MF_00238">
    <property type="entry name" value="Cytidyl_kinase_type1"/>
    <property type="match status" value="1"/>
</dbReference>
<protein>
    <recommendedName>
        <fullName evidence="8">Cytidylate kinase</fullName>
        <shortName evidence="8">CK</shortName>
        <ecNumber evidence="8">2.7.4.25</ecNumber>
    </recommendedName>
    <alternativeName>
        <fullName evidence="8">Cytidine monophosphate kinase</fullName>
        <shortName evidence="8">CMP kinase</shortName>
    </alternativeName>
</protein>
<dbReference type="Pfam" id="PF02224">
    <property type="entry name" value="Cytidylate_kin"/>
    <property type="match status" value="1"/>
</dbReference>
<dbReference type="GO" id="GO:0036431">
    <property type="term" value="F:dCMP kinase activity"/>
    <property type="evidence" value="ECO:0007669"/>
    <property type="project" value="InterPro"/>
</dbReference>
<sequence>MHHLCIAIDGPAGAGKSTVAKEVARRLGIVYVDTGAMYRAVAWLALRHGVSPADEQGLIRLLRQHELRFERNGHGMFDVYVDGANITSELRTPEVSAAVSQLSAHPEIRRILTEWQRSFSRSQSVVMDGRDIGTVVMPDAPVKIYLTADIRERARRRADELAAKGFSVSVEELLHSLRERDERDTSRACAPLRRPDDAICIDSTDMTVDEVVERILSIVRQVHHG</sequence>
<dbReference type="CDD" id="cd02020">
    <property type="entry name" value="CMPK"/>
    <property type="match status" value="1"/>
</dbReference>
<keyword evidence="11" id="KW-1185">Reference proteome</keyword>
<name>A0A917KDS7_9BACL</name>
<keyword evidence="2 8" id="KW-0808">Transferase</keyword>
<accession>A0A917KDS7</accession>
<dbReference type="Gene3D" id="3.40.50.300">
    <property type="entry name" value="P-loop containing nucleotide triphosphate hydrolases"/>
    <property type="match status" value="1"/>
</dbReference>
<evidence type="ECO:0000256" key="8">
    <source>
        <dbReference type="HAMAP-Rule" id="MF_00238"/>
    </source>
</evidence>
<keyword evidence="4 8" id="KW-0418">Kinase</keyword>
<comment type="caution">
    <text evidence="10">The sequence shown here is derived from an EMBL/GenBank/DDBJ whole genome shotgun (WGS) entry which is preliminary data.</text>
</comment>
<organism evidence="10 11">
    <name type="scientific">Alicyclobacillus cellulosilyticus</name>
    <dbReference type="NCBI Taxonomy" id="1003997"/>
    <lineage>
        <taxon>Bacteria</taxon>
        <taxon>Bacillati</taxon>
        <taxon>Bacillota</taxon>
        <taxon>Bacilli</taxon>
        <taxon>Bacillales</taxon>
        <taxon>Alicyclobacillaceae</taxon>
        <taxon>Alicyclobacillus</taxon>
    </lineage>
</organism>
<dbReference type="EMBL" id="BMOY01000032">
    <property type="protein sequence ID" value="GGJ10277.1"/>
    <property type="molecule type" value="Genomic_DNA"/>
</dbReference>
<comment type="catalytic activity">
    <reaction evidence="6 8">
        <text>dCMP + ATP = dCDP + ADP</text>
        <dbReference type="Rhea" id="RHEA:25094"/>
        <dbReference type="ChEBI" id="CHEBI:30616"/>
        <dbReference type="ChEBI" id="CHEBI:57566"/>
        <dbReference type="ChEBI" id="CHEBI:58593"/>
        <dbReference type="ChEBI" id="CHEBI:456216"/>
        <dbReference type="EC" id="2.7.4.25"/>
    </reaction>
</comment>
<feature type="domain" description="Cytidylate kinase" evidence="9">
    <location>
        <begin position="6"/>
        <end position="220"/>
    </location>
</feature>
<dbReference type="GO" id="GO:0005524">
    <property type="term" value="F:ATP binding"/>
    <property type="evidence" value="ECO:0007669"/>
    <property type="project" value="UniProtKB-UniRule"/>
</dbReference>
<feature type="binding site" evidence="8">
    <location>
        <begin position="10"/>
        <end position="18"/>
    </location>
    <ligand>
        <name>ATP</name>
        <dbReference type="ChEBI" id="CHEBI:30616"/>
    </ligand>
</feature>
<dbReference type="InterPro" id="IPR011994">
    <property type="entry name" value="Cytidylate_kinase_dom"/>
</dbReference>
<dbReference type="RefSeq" id="WP_188882736.1">
    <property type="nucleotide sequence ID" value="NZ_BMOY01000032.1"/>
</dbReference>
<dbReference type="GO" id="GO:0006220">
    <property type="term" value="P:pyrimidine nucleotide metabolic process"/>
    <property type="evidence" value="ECO:0007669"/>
    <property type="project" value="UniProtKB-UniRule"/>
</dbReference>
<comment type="subcellular location">
    <subcellularLocation>
        <location evidence="8">Cytoplasm</location>
    </subcellularLocation>
</comment>
<reference evidence="10" key="2">
    <citation type="submission" date="2020-09" db="EMBL/GenBank/DDBJ databases">
        <authorList>
            <person name="Sun Q."/>
            <person name="Ohkuma M."/>
        </authorList>
    </citation>
    <scope>NUCLEOTIDE SEQUENCE</scope>
    <source>
        <strain evidence="10">JCM 18487</strain>
    </source>
</reference>
<dbReference type="NCBIfam" id="TIGR00017">
    <property type="entry name" value="cmk"/>
    <property type="match status" value="1"/>
</dbReference>
<evidence type="ECO:0000256" key="7">
    <source>
        <dbReference type="ARBA" id="ARBA00048478"/>
    </source>
</evidence>
<dbReference type="InterPro" id="IPR003136">
    <property type="entry name" value="Cytidylate_kin"/>
</dbReference>
<dbReference type="GO" id="GO:0005829">
    <property type="term" value="C:cytosol"/>
    <property type="evidence" value="ECO:0007669"/>
    <property type="project" value="TreeGrafter"/>
</dbReference>
<comment type="similarity">
    <text evidence="1 8">Belongs to the cytidylate kinase family. Type 1 subfamily.</text>
</comment>
<dbReference type="SUPFAM" id="SSF52540">
    <property type="entry name" value="P-loop containing nucleoside triphosphate hydrolases"/>
    <property type="match status" value="1"/>
</dbReference>
<evidence type="ECO:0000313" key="11">
    <source>
        <dbReference type="Proteomes" id="UP000637695"/>
    </source>
</evidence>
<dbReference type="GO" id="GO:0015949">
    <property type="term" value="P:nucleobase-containing small molecule interconversion"/>
    <property type="evidence" value="ECO:0007669"/>
    <property type="project" value="TreeGrafter"/>
</dbReference>
<reference evidence="10" key="1">
    <citation type="journal article" date="2014" name="Int. J. Syst. Evol. Microbiol.">
        <title>Complete genome sequence of Corynebacterium casei LMG S-19264T (=DSM 44701T), isolated from a smear-ripened cheese.</title>
        <authorList>
            <consortium name="US DOE Joint Genome Institute (JGI-PGF)"/>
            <person name="Walter F."/>
            <person name="Albersmeier A."/>
            <person name="Kalinowski J."/>
            <person name="Ruckert C."/>
        </authorList>
    </citation>
    <scope>NUCLEOTIDE SEQUENCE</scope>
    <source>
        <strain evidence="10">JCM 18487</strain>
    </source>
</reference>
<keyword evidence="8" id="KW-0963">Cytoplasm</keyword>
<keyword evidence="3 8" id="KW-0547">Nucleotide-binding</keyword>
<evidence type="ECO:0000256" key="1">
    <source>
        <dbReference type="ARBA" id="ARBA00009427"/>
    </source>
</evidence>